<reference evidence="4" key="1">
    <citation type="submission" date="2022-04" db="EMBL/GenBank/DDBJ databases">
        <title>Carnegiea gigantea Genome sequencing and assembly v2.</title>
        <authorList>
            <person name="Copetti D."/>
            <person name="Sanderson M.J."/>
            <person name="Burquez A."/>
            <person name="Wojciechowski M.F."/>
        </authorList>
    </citation>
    <scope>NUCLEOTIDE SEQUENCE</scope>
    <source>
        <strain evidence="4">SGP5-SGP5p</strain>
        <tissue evidence="4">Aerial part</tissue>
    </source>
</reference>
<dbReference type="InterPro" id="IPR007577">
    <property type="entry name" value="GlycoTrfase_DXD_sugar-bd_CS"/>
</dbReference>
<dbReference type="PANTHER" id="PTHR46781">
    <property type="entry name" value="ALPHA 1,4-GLYCOSYLTRANSFERASE FAMILY PROTEIN"/>
    <property type="match status" value="1"/>
</dbReference>
<dbReference type="Pfam" id="PF04572">
    <property type="entry name" value="Gb3_synth"/>
    <property type="match status" value="1"/>
</dbReference>
<dbReference type="EMBL" id="JAKOGI010000033">
    <property type="protein sequence ID" value="KAJ8448040.1"/>
    <property type="molecule type" value="Genomic_DNA"/>
</dbReference>
<keyword evidence="5" id="KW-1185">Reference proteome</keyword>
<dbReference type="PANTHER" id="PTHR46781:SF5">
    <property type="entry name" value="ALPHA 1,4-GLYCOSYLTRANSFERASE FAMILY PROTEIN"/>
    <property type="match status" value="1"/>
</dbReference>
<dbReference type="InterPro" id="IPR044789">
    <property type="entry name" value="Put_A1-4-GlycosylTfrase_plant"/>
</dbReference>
<proteinExistence type="predicted"/>
<keyword evidence="2" id="KW-0812">Transmembrane</keyword>
<feature type="compositionally biased region" description="Basic residues" evidence="1">
    <location>
        <begin position="114"/>
        <end position="125"/>
    </location>
</feature>
<feature type="transmembrane region" description="Helical" evidence="2">
    <location>
        <begin position="27"/>
        <end position="48"/>
    </location>
</feature>
<evidence type="ECO:0000313" key="4">
    <source>
        <dbReference type="EMBL" id="KAJ8448040.1"/>
    </source>
</evidence>
<feature type="domain" description="Alpha 1,4-glycosyltransferase" evidence="3">
    <location>
        <begin position="306"/>
        <end position="417"/>
    </location>
</feature>
<dbReference type="InterPro" id="IPR029044">
    <property type="entry name" value="Nucleotide-diphossugar_trans"/>
</dbReference>
<keyword evidence="2" id="KW-0472">Membrane</keyword>
<sequence>MDKPTNNIKSKDDSYFPSQNPFKKSHLSSLFCFPTSVFALALLLLLAYNSFTIFSINVPHFSHESDKETEKKLPTSSQISSNRISSAQDDPPPSISTITHIISLQNFTISSPQKRPRASKLKRVPKSPALEPSSRRFSKRVRQFFIKNSCEVRVFMTWISSLESFGERERFTIESLFKFHSNACLIIVSESMDSPSGAQILRPFTASNFRVMPVKPDYRFVFKNTMAAAWFDQLKKGNINPGEVSLGQNLSNLLRLALLYKYGGIYMDTDFIVLRGLDRLRNSIGAQNVDLKTGNWSRLNNALMVFDKKHPLLNKFIEEFALTFNGNKWGHNGPYLVSRVVERVSVTKGFEGSFSVLPPTAFYPVDWARISSLFQRPKNDVHMRWVKSKLRQIDGETYALHLWNRQSRGVVVEDGSIIGPRGLRSPSNIISISSKDFPLVSGTHLYTKTMDKAEIRANTKKVPATVMA</sequence>
<dbReference type="SUPFAM" id="SSF53448">
    <property type="entry name" value="Nucleotide-diphospho-sugar transferases"/>
    <property type="match status" value="1"/>
</dbReference>
<evidence type="ECO:0000313" key="5">
    <source>
        <dbReference type="Proteomes" id="UP001153076"/>
    </source>
</evidence>
<evidence type="ECO:0000256" key="1">
    <source>
        <dbReference type="SAM" id="MobiDB-lite"/>
    </source>
</evidence>
<dbReference type="AlphaFoldDB" id="A0A9Q1KQR1"/>
<evidence type="ECO:0000259" key="3">
    <source>
        <dbReference type="Pfam" id="PF04572"/>
    </source>
</evidence>
<feature type="compositionally biased region" description="Low complexity" evidence="1">
    <location>
        <begin position="76"/>
        <end position="86"/>
    </location>
</feature>
<gene>
    <name evidence="4" type="ORF">Cgig2_028916</name>
</gene>
<dbReference type="Pfam" id="PF04488">
    <property type="entry name" value="Gly_transf_sug"/>
    <property type="match status" value="1"/>
</dbReference>
<protein>
    <recommendedName>
        <fullName evidence="3">Alpha 1,4-glycosyltransferase domain-containing protein</fullName>
    </recommendedName>
</protein>
<dbReference type="InterPro" id="IPR007652">
    <property type="entry name" value="A1-4-GlycosylTfrase_dom"/>
</dbReference>
<evidence type="ECO:0000256" key="2">
    <source>
        <dbReference type="SAM" id="Phobius"/>
    </source>
</evidence>
<feature type="region of interest" description="Disordered" evidence="1">
    <location>
        <begin position="65"/>
        <end position="92"/>
    </location>
</feature>
<accession>A0A9Q1KQR1</accession>
<dbReference type="OrthoDB" id="409543at2759"/>
<keyword evidence="2" id="KW-1133">Transmembrane helix</keyword>
<feature type="region of interest" description="Disordered" evidence="1">
    <location>
        <begin position="111"/>
        <end position="132"/>
    </location>
</feature>
<comment type="caution">
    <text evidence="4">The sequence shown here is derived from an EMBL/GenBank/DDBJ whole genome shotgun (WGS) entry which is preliminary data.</text>
</comment>
<organism evidence="4 5">
    <name type="scientific">Carnegiea gigantea</name>
    <dbReference type="NCBI Taxonomy" id="171969"/>
    <lineage>
        <taxon>Eukaryota</taxon>
        <taxon>Viridiplantae</taxon>
        <taxon>Streptophyta</taxon>
        <taxon>Embryophyta</taxon>
        <taxon>Tracheophyta</taxon>
        <taxon>Spermatophyta</taxon>
        <taxon>Magnoliopsida</taxon>
        <taxon>eudicotyledons</taxon>
        <taxon>Gunneridae</taxon>
        <taxon>Pentapetalae</taxon>
        <taxon>Caryophyllales</taxon>
        <taxon>Cactineae</taxon>
        <taxon>Cactaceae</taxon>
        <taxon>Cactoideae</taxon>
        <taxon>Echinocereeae</taxon>
        <taxon>Carnegiea</taxon>
    </lineage>
</organism>
<dbReference type="Proteomes" id="UP001153076">
    <property type="component" value="Unassembled WGS sequence"/>
</dbReference>
<name>A0A9Q1KQR1_9CARY</name>
<dbReference type="Gene3D" id="3.90.550.20">
    <property type="match status" value="1"/>
</dbReference>